<dbReference type="GO" id="GO:0052689">
    <property type="term" value="F:carboxylic ester hydrolase activity"/>
    <property type="evidence" value="ECO:0007669"/>
    <property type="project" value="UniProtKB-ARBA"/>
</dbReference>
<dbReference type="Pfam" id="PF00561">
    <property type="entry name" value="Abhydrolase_1"/>
    <property type="match status" value="1"/>
</dbReference>
<dbReference type="Proteomes" id="UP000254939">
    <property type="component" value="Unassembled WGS sequence"/>
</dbReference>
<evidence type="ECO:0000256" key="2">
    <source>
        <dbReference type="ARBA" id="ARBA00038115"/>
    </source>
</evidence>
<name>A0A370KE20_9HYPH</name>
<accession>A0A370KE20</accession>
<dbReference type="PANTHER" id="PTHR22946">
    <property type="entry name" value="DIENELACTONE HYDROLASE DOMAIN-CONTAINING PROTEIN-RELATED"/>
    <property type="match status" value="1"/>
</dbReference>
<proteinExistence type="inferred from homology"/>
<dbReference type="InterPro" id="IPR029058">
    <property type="entry name" value="AB_hydrolase_fold"/>
</dbReference>
<dbReference type="AlphaFoldDB" id="A0A370KE20"/>
<feature type="domain" description="AB hydrolase-1" evidence="3">
    <location>
        <begin position="33"/>
        <end position="273"/>
    </location>
</feature>
<dbReference type="OrthoDB" id="217645at2"/>
<evidence type="ECO:0000313" key="5">
    <source>
        <dbReference type="Proteomes" id="UP000254939"/>
    </source>
</evidence>
<dbReference type="PANTHER" id="PTHR22946:SF9">
    <property type="entry name" value="POLYKETIDE TRANSFERASE AF380"/>
    <property type="match status" value="1"/>
</dbReference>
<keyword evidence="1 4" id="KW-0378">Hydrolase</keyword>
<comment type="similarity">
    <text evidence="2">Belongs to the AB hydrolase superfamily. FUS2 hydrolase family.</text>
</comment>
<evidence type="ECO:0000313" key="4">
    <source>
        <dbReference type="EMBL" id="RDJ01860.1"/>
    </source>
</evidence>
<dbReference type="EMBL" id="NAAC01000050">
    <property type="protein sequence ID" value="RDJ01860.1"/>
    <property type="molecule type" value="Genomic_DNA"/>
</dbReference>
<evidence type="ECO:0000259" key="3">
    <source>
        <dbReference type="Pfam" id="PF00561"/>
    </source>
</evidence>
<comment type="caution">
    <text evidence="4">The sequence shown here is derived from an EMBL/GenBank/DDBJ whole genome shotgun (WGS) entry which is preliminary data.</text>
</comment>
<dbReference type="SUPFAM" id="SSF53474">
    <property type="entry name" value="alpha/beta-Hydrolases"/>
    <property type="match status" value="1"/>
</dbReference>
<reference evidence="4 5" key="1">
    <citation type="submission" date="2017-03" db="EMBL/GenBank/DDBJ databases">
        <title>Genome analysis of Rhizobial strains effectives or ineffectives for nitrogen fixation isolated from bean seeds.</title>
        <authorList>
            <person name="Peralta H."/>
            <person name="Aguilar-Vera A."/>
            <person name="Mora Y."/>
            <person name="Vargas-Lagunas C."/>
            <person name="Girard L."/>
            <person name="Mora J."/>
        </authorList>
    </citation>
    <scope>NUCLEOTIDE SEQUENCE [LARGE SCALE GENOMIC DNA]</scope>
    <source>
        <strain evidence="4 5">CCGM3</strain>
    </source>
</reference>
<evidence type="ECO:0000256" key="1">
    <source>
        <dbReference type="ARBA" id="ARBA00022801"/>
    </source>
</evidence>
<dbReference type="RefSeq" id="WP_114716022.1">
    <property type="nucleotide sequence ID" value="NZ_KZ857271.1"/>
</dbReference>
<dbReference type="Gene3D" id="1.10.10.800">
    <property type="match status" value="1"/>
</dbReference>
<dbReference type="InterPro" id="IPR050261">
    <property type="entry name" value="FrsA_esterase"/>
</dbReference>
<protein>
    <submittedName>
        <fullName evidence="4">Alpha/beta hydrolase</fullName>
    </submittedName>
</protein>
<organism evidence="4 5">
    <name type="scientific">Rhizobium grahamii</name>
    <dbReference type="NCBI Taxonomy" id="1120045"/>
    <lineage>
        <taxon>Bacteria</taxon>
        <taxon>Pseudomonadati</taxon>
        <taxon>Pseudomonadota</taxon>
        <taxon>Alphaproteobacteria</taxon>
        <taxon>Hyphomicrobiales</taxon>
        <taxon>Rhizobiaceae</taxon>
        <taxon>Rhizobium/Agrobacterium group</taxon>
        <taxon>Rhizobium</taxon>
    </lineage>
</organism>
<dbReference type="InterPro" id="IPR000073">
    <property type="entry name" value="AB_hydrolase_1"/>
</dbReference>
<dbReference type="Gene3D" id="3.40.50.1820">
    <property type="entry name" value="alpha/beta hydrolase"/>
    <property type="match status" value="1"/>
</dbReference>
<sequence length="310" mass="35138">MPKITELTFFSEGLKLKGLLYEPDDLKPGEKRPTVVCCHGYTGMKDVYLLPVPERLAVHGYVAFAFDHRGFGKSEGVRARLIPPEQVEDIRNAITFVSTLPSVDTDRIALYGTSFGGGNVVVATATDDRVRCVVSVVPVGNGERWLKSLRKHWEWLKFQDVLAEDRRQRVLTGESRRVDVTELMPGDPHSRQVIQEKVKAAETYTQGYPLENAEATLRWKPEDFAHAIAPRPILFMHTECDGLVPIDECYALHSKAKEPKKLVTIPNADHYDVYQFVNPDVFEKVIAESIKWYDRYLKADAPQERIAEIA</sequence>
<gene>
    <name evidence="4" type="ORF">B5K06_33310</name>
</gene>